<dbReference type="RefSeq" id="WP_304436856.1">
    <property type="nucleotide sequence ID" value="NZ_JAUKUC010000001.1"/>
</dbReference>
<accession>A0ABT8RU28</accession>
<sequence length="70" mass="7988">MITRILGLLLLLVIVLPCRAQEIRGTWLVDNGGYVRKTNTNMLRNSRMMIDFDTRVISDFDTKAAYSIAI</sequence>
<reference evidence="1" key="2">
    <citation type="submission" date="2023-06" db="EMBL/GenBank/DDBJ databases">
        <authorList>
            <person name="Lucena T."/>
            <person name="Sun Q."/>
        </authorList>
    </citation>
    <scope>NUCLEOTIDE SEQUENCE</scope>
    <source>
        <strain evidence="1">CECT 8869</strain>
    </source>
</reference>
<reference evidence="1" key="1">
    <citation type="journal article" date="2014" name="Int. J. Syst. Evol. Microbiol.">
        <title>Complete genome of a new Firmicutes species belonging to the dominant human colonic microbiota ('Ruminococcus bicirculans') reveals two chromosomes and a selective capacity to utilize plant glucans.</title>
        <authorList>
            <consortium name="NISC Comparative Sequencing Program"/>
            <person name="Wegmann U."/>
            <person name="Louis P."/>
            <person name="Goesmann A."/>
            <person name="Henrissat B."/>
            <person name="Duncan S.H."/>
            <person name="Flint H.J."/>
        </authorList>
    </citation>
    <scope>NUCLEOTIDE SEQUENCE</scope>
    <source>
        <strain evidence="1">CECT 8869</strain>
    </source>
</reference>
<protein>
    <recommendedName>
        <fullName evidence="3">DUF2490 domain-containing protein</fullName>
    </recommendedName>
</protein>
<proteinExistence type="predicted"/>
<organism evidence="1 2">
    <name type="scientific">Maribacter confluentis</name>
    <dbReference type="NCBI Taxonomy" id="1656093"/>
    <lineage>
        <taxon>Bacteria</taxon>
        <taxon>Pseudomonadati</taxon>
        <taxon>Bacteroidota</taxon>
        <taxon>Flavobacteriia</taxon>
        <taxon>Flavobacteriales</taxon>
        <taxon>Flavobacteriaceae</taxon>
        <taxon>Maribacter</taxon>
    </lineage>
</organism>
<evidence type="ECO:0008006" key="3">
    <source>
        <dbReference type="Google" id="ProtNLM"/>
    </source>
</evidence>
<evidence type="ECO:0000313" key="1">
    <source>
        <dbReference type="EMBL" id="MDO1514108.1"/>
    </source>
</evidence>
<dbReference type="EMBL" id="JAUKUC010000001">
    <property type="protein sequence ID" value="MDO1514108.1"/>
    <property type="molecule type" value="Genomic_DNA"/>
</dbReference>
<gene>
    <name evidence="1" type="ORF">Q2T41_15715</name>
</gene>
<comment type="caution">
    <text evidence="1">The sequence shown here is derived from an EMBL/GenBank/DDBJ whole genome shotgun (WGS) entry which is preliminary data.</text>
</comment>
<evidence type="ECO:0000313" key="2">
    <source>
        <dbReference type="Proteomes" id="UP001168579"/>
    </source>
</evidence>
<keyword evidence="2" id="KW-1185">Reference proteome</keyword>
<dbReference type="Proteomes" id="UP001168579">
    <property type="component" value="Unassembled WGS sequence"/>
</dbReference>
<name>A0ABT8RU28_9FLAO</name>